<organism evidence="1">
    <name type="scientific">Rhizophora mucronata</name>
    <name type="common">Asiatic mangrove</name>
    <dbReference type="NCBI Taxonomy" id="61149"/>
    <lineage>
        <taxon>Eukaryota</taxon>
        <taxon>Viridiplantae</taxon>
        <taxon>Streptophyta</taxon>
        <taxon>Embryophyta</taxon>
        <taxon>Tracheophyta</taxon>
        <taxon>Spermatophyta</taxon>
        <taxon>Magnoliopsida</taxon>
        <taxon>eudicotyledons</taxon>
        <taxon>Gunneridae</taxon>
        <taxon>Pentapetalae</taxon>
        <taxon>rosids</taxon>
        <taxon>fabids</taxon>
        <taxon>Malpighiales</taxon>
        <taxon>Rhizophoraceae</taxon>
        <taxon>Rhizophora</taxon>
    </lineage>
</organism>
<proteinExistence type="predicted"/>
<evidence type="ECO:0000313" key="1">
    <source>
        <dbReference type="EMBL" id="MBX18888.1"/>
    </source>
</evidence>
<accession>A0A2P2LLN2</accession>
<dbReference type="AlphaFoldDB" id="A0A2P2LLN2"/>
<protein>
    <submittedName>
        <fullName evidence="1">Uncharacterized protein</fullName>
    </submittedName>
</protein>
<sequence length="175" mass="19511">MLHCTDMTVLEWQRTRLKWQQEQRQVLQQQQHQHGPQQESYFGDLSSVFQGGGGLGEVVTLSTSLSVKPDPVLVDNGWPDFVGFAPCGRYADNNNNVSGMEFNCANISRTSSYPPLVAEAAAPAADKAKESVLSDNISSGVARESFRKRKVDKVQNNAEVCLFLPFMRVWFHSFA</sequence>
<dbReference type="EMBL" id="GGEC01038404">
    <property type="protein sequence ID" value="MBX18888.1"/>
    <property type="molecule type" value="Transcribed_RNA"/>
</dbReference>
<name>A0A2P2LLN2_RHIMU</name>
<reference evidence="1" key="1">
    <citation type="submission" date="2018-02" db="EMBL/GenBank/DDBJ databases">
        <title>Rhizophora mucronata_Transcriptome.</title>
        <authorList>
            <person name="Meera S.P."/>
            <person name="Sreeshan A."/>
            <person name="Augustine A."/>
        </authorList>
    </citation>
    <scope>NUCLEOTIDE SEQUENCE</scope>
    <source>
        <tissue evidence="1">Leaf</tissue>
    </source>
</reference>